<feature type="transmembrane region" description="Helical" evidence="2">
    <location>
        <begin position="60"/>
        <end position="93"/>
    </location>
</feature>
<accession>A0A2N9JLY9</accession>
<proteinExistence type="predicted"/>
<organism evidence="3 4">
    <name type="scientific">Micropruina glycogenica</name>
    <dbReference type="NCBI Taxonomy" id="75385"/>
    <lineage>
        <taxon>Bacteria</taxon>
        <taxon>Bacillati</taxon>
        <taxon>Actinomycetota</taxon>
        <taxon>Actinomycetes</taxon>
        <taxon>Propionibacteriales</taxon>
        <taxon>Nocardioidaceae</taxon>
        <taxon>Micropruina</taxon>
    </lineage>
</organism>
<dbReference type="AlphaFoldDB" id="A0A2N9JLY9"/>
<feature type="region of interest" description="Disordered" evidence="1">
    <location>
        <begin position="1"/>
        <end position="21"/>
    </location>
</feature>
<name>A0A2N9JLY9_9ACTN</name>
<reference evidence="3 4" key="1">
    <citation type="submission" date="2018-02" db="EMBL/GenBank/DDBJ databases">
        <authorList>
            <person name="Cohen D.B."/>
            <person name="Kent A.D."/>
        </authorList>
    </citation>
    <scope>NUCLEOTIDE SEQUENCE [LARGE SCALE GENOMIC DNA]</scope>
    <source>
        <strain evidence="3">1</strain>
    </source>
</reference>
<evidence type="ECO:0000256" key="2">
    <source>
        <dbReference type="SAM" id="Phobius"/>
    </source>
</evidence>
<evidence type="ECO:0000256" key="1">
    <source>
        <dbReference type="SAM" id="MobiDB-lite"/>
    </source>
</evidence>
<dbReference type="Proteomes" id="UP000238164">
    <property type="component" value="Chromosome 1"/>
</dbReference>
<feature type="compositionally biased region" description="Polar residues" evidence="1">
    <location>
        <begin position="1"/>
        <end position="18"/>
    </location>
</feature>
<dbReference type="KEGG" id="mgg:MPLG2_3437"/>
<keyword evidence="2" id="KW-0812">Transmembrane</keyword>
<evidence type="ECO:0000313" key="3">
    <source>
        <dbReference type="EMBL" id="SPD88467.1"/>
    </source>
</evidence>
<dbReference type="RefSeq" id="WP_105186969.1">
    <property type="nucleotide sequence ID" value="NZ_BAAAGO010000001.1"/>
</dbReference>
<keyword evidence="2" id="KW-1133">Transmembrane helix</keyword>
<sequence>MTSNPPTGEPEQQWQQPNFDAPRDEQFVQPVTGHVIVPGVGGRVPPPSTFETMIGTLAKLVWPVAILMIIFTGVSFWPGLIGAIVVGTILSALKNNLRQRRRWQVQPPEVGPDQR</sequence>
<evidence type="ECO:0000313" key="4">
    <source>
        <dbReference type="Proteomes" id="UP000238164"/>
    </source>
</evidence>
<gene>
    <name evidence="3" type="ORF">MPLG2_3437</name>
</gene>
<keyword evidence="4" id="KW-1185">Reference proteome</keyword>
<keyword evidence="2" id="KW-0472">Membrane</keyword>
<dbReference type="EMBL" id="LT985188">
    <property type="protein sequence ID" value="SPD88467.1"/>
    <property type="molecule type" value="Genomic_DNA"/>
</dbReference>
<protein>
    <submittedName>
        <fullName evidence="3">Uncharacterized protein</fullName>
    </submittedName>
</protein>